<accession>A0A401G0I7</accession>
<dbReference type="GO" id="GO:0005576">
    <property type="term" value="C:extracellular region"/>
    <property type="evidence" value="ECO:0007669"/>
    <property type="project" value="TreeGrafter"/>
</dbReference>
<protein>
    <submittedName>
        <fullName evidence="2">DUF1311 domain-containing protein</fullName>
    </submittedName>
</protein>
<comment type="caution">
    <text evidence="2">The sequence shown here is derived from an EMBL/GenBank/DDBJ whole genome shotgun (WGS) entry which is preliminary data.</text>
</comment>
<gene>
    <name evidence="2" type="ORF">DENIS_3716</name>
</gene>
<feature type="signal peptide" evidence="1">
    <location>
        <begin position="1"/>
        <end position="19"/>
    </location>
</feature>
<dbReference type="InterPro" id="IPR052755">
    <property type="entry name" value="Lysozyme_Inhibitor_LprI"/>
</dbReference>
<keyword evidence="1" id="KW-0732">Signal</keyword>
<evidence type="ECO:0000313" key="2">
    <source>
        <dbReference type="EMBL" id="GBC62739.1"/>
    </source>
</evidence>
<reference evidence="3" key="2">
    <citation type="submission" date="2019-01" db="EMBL/GenBank/DDBJ databases">
        <title>Genome sequence of Desulfonema ishimotonii strain Tokyo 01.</title>
        <authorList>
            <person name="Fukui M."/>
        </authorList>
    </citation>
    <scope>NUCLEOTIDE SEQUENCE [LARGE SCALE GENOMIC DNA]</scope>
    <source>
        <strain evidence="3">Tokyo 01</strain>
    </source>
</reference>
<dbReference type="EMBL" id="BEXT01000001">
    <property type="protein sequence ID" value="GBC62739.1"/>
    <property type="molecule type" value="Genomic_DNA"/>
</dbReference>
<evidence type="ECO:0000313" key="3">
    <source>
        <dbReference type="Proteomes" id="UP000288096"/>
    </source>
</evidence>
<dbReference type="Proteomes" id="UP000288096">
    <property type="component" value="Unassembled WGS sequence"/>
</dbReference>
<feature type="chain" id="PRO_5019316560" evidence="1">
    <location>
        <begin position="20"/>
        <end position="202"/>
    </location>
</feature>
<name>A0A401G0I7_9BACT</name>
<dbReference type="RefSeq" id="WP_124329893.1">
    <property type="nucleotide sequence ID" value="NZ_BEXT01000001.1"/>
</dbReference>
<organism evidence="2 3">
    <name type="scientific">Desulfonema ishimotonii</name>
    <dbReference type="NCBI Taxonomy" id="45657"/>
    <lineage>
        <taxon>Bacteria</taxon>
        <taxon>Pseudomonadati</taxon>
        <taxon>Thermodesulfobacteriota</taxon>
        <taxon>Desulfobacteria</taxon>
        <taxon>Desulfobacterales</taxon>
        <taxon>Desulfococcaceae</taxon>
        <taxon>Desulfonema</taxon>
    </lineage>
</organism>
<sequence length="202" mass="22390">MRMLLMLSICLMMTINANAASFDCRKATTLIEKYICSDKQLSDLDDLLLLAYKKAKSNSSNPKQLKSQQITWLKNVRNACQTPETLKQVYTDRINVLVSSITENSSHKSNGSLSGVYTNDGGELKVHQLSANKIKFELFASYGMNTGGAEGEAVLEQNKAVFVDTEYDCRLVFYFSNNKVSIDQEGTCGMGLNVSASGDYFK</sequence>
<proteinExistence type="predicted"/>
<dbReference type="PANTHER" id="PTHR37549">
    <property type="entry name" value="LIPOPROTEIN LPRI"/>
    <property type="match status" value="1"/>
</dbReference>
<evidence type="ECO:0000256" key="1">
    <source>
        <dbReference type="SAM" id="SignalP"/>
    </source>
</evidence>
<keyword evidence="3" id="KW-1185">Reference proteome</keyword>
<dbReference type="AlphaFoldDB" id="A0A401G0I7"/>
<dbReference type="PANTHER" id="PTHR37549:SF1">
    <property type="entry name" value="LIPOPROTEIN LPRI"/>
    <property type="match status" value="1"/>
</dbReference>
<reference evidence="3" key="1">
    <citation type="submission" date="2017-11" db="EMBL/GenBank/DDBJ databases">
        <authorList>
            <person name="Watanabe M."/>
            <person name="Kojima H."/>
        </authorList>
    </citation>
    <scope>NUCLEOTIDE SEQUENCE [LARGE SCALE GENOMIC DNA]</scope>
    <source>
        <strain evidence="3">Tokyo 01</strain>
    </source>
</reference>
<dbReference type="OrthoDB" id="6710670at2"/>